<dbReference type="Pfam" id="PF05529">
    <property type="entry name" value="Bap31"/>
    <property type="match status" value="1"/>
</dbReference>
<gene>
    <name evidence="4" type="primary">TBLA0G01950</name>
    <name evidence="4" type="ORF">TBLA_0G01950</name>
</gene>
<dbReference type="Proteomes" id="UP000002866">
    <property type="component" value="Chromosome 7"/>
</dbReference>
<dbReference type="FunCoup" id="I2H6Y5">
    <property type="interactions" value="151"/>
</dbReference>
<feature type="compositionally biased region" description="Polar residues" evidence="1">
    <location>
        <begin position="187"/>
        <end position="200"/>
    </location>
</feature>
<feature type="domain" description="BAP29/BAP31 transmembrane" evidence="3">
    <location>
        <begin position="1"/>
        <end position="133"/>
    </location>
</feature>
<dbReference type="RefSeq" id="XP_004181656.1">
    <property type="nucleotide sequence ID" value="XM_004181608.1"/>
</dbReference>
<feature type="transmembrane region" description="Helical" evidence="2">
    <location>
        <begin position="104"/>
        <end position="123"/>
    </location>
</feature>
<dbReference type="KEGG" id="tbl:TBLA_0G01950"/>
<evidence type="ECO:0000259" key="3">
    <source>
        <dbReference type="Pfam" id="PF05529"/>
    </source>
</evidence>
<accession>I2H6Y5</accession>
<feature type="region of interest" description="Disordered" evidence="1">
    <location>
        <begin position="179"/>
        <end position="200"/>
    </location>
</feature>
<organism evidence="4 5">
    <name type="scientific">Henningerozyma blattae (strain ATCC 34711 / CBS 6284 / DSM 70876 / NBRC 10599 / NRRL Y-10934 / UCD 77-7)</name>
    <name type="common">Yeast</name>
    <name type="synonym">Tetrapisispora blattae</name>
    <dbReference type="NCBI Taxonomy" id="1071380"/>
    <lineage>
        <taxon>Eukaryota</taxon>
        <taxon>Fungi</taxon>
        <taxon>Dikarya</taxon>
        <taxon>Ascomycota</taxon>
        <taxon>Saccharomycotina</taxon>
        <taxon>Saccharomycetes</taxon>
        <taxon>Saccharomycetales</taxon>
        <taxon>Saccharomycetaceae</taxon>
        <taxon>Henningerozyma</taxon>
    </lineage>
</organism>
<dbReference type="InterPro" id="IPR040463">
    <property type="entry name" value="BAP29/BAP31_N"/>
</dbReference>
<keyword evidence="2" id="KW-0812">Transmembrane</keyword>
<dbReference type="STRING" id="1071380.I2H6Y5"/>
<protein>
    <recommendedName>
        <fullName evidence="3">BAP29/BAP31 transmembrane domain-containing protein</fullName>
    </recommendedName>
</protein>
<keyword evidence="5" id="KW-1185">Reference proteome</keyword>
<evidence type="ECO:0000313" key="4">
    <source>
        <dbReference type="EMBL" id="CCH62137.1"/>
    </source>
</evidence>
<dbReference type="AlphaFoldDB" id="I2H6Y5"/>
<keyword evidence="2" id="KW-1133">Transmembrane helix</keyword>
<keyword evidence="2" id="KW-0472">Membrane</keyword>
<name>I2H6Y5_HENB6</name>
<evidence type="ECO:0000256" key="2">
    <source>
        <dbReference type="SAM" id="Phobius"/>
    </source>
</evidence>
<sequence>MGILFFLVLPLPFRIRQKICNVYYKIFANSTVKTVVAMSSAIIGMLFVDSFRRSQYTVVLHHHQKRHTGGDLYEEYENENFAHAPPEITPIEVLASRAYHQRNTYISGFILFFGVCIATIMTINKKLVKYQSLINENKKPGKTDPKGEKDSQEILDLKEQLRLKEITLQGLKKQVGNVESHYDNEINKPSATSPSQKKNE</sequence>
<dbReference type="HOGENOM" id="CLU_087648_1_0_1"/>
<dbReference type="OrthoDB" id="435607at2759"/>
<dbReference type="InParanoid" id="I2H6Y5"/>
<feature type="transmembrane region" description="Helical" evidence="2">
    <location>
        <begin position="26"/>
        <end position="48"/>
    </location>
</feature>
<evidence type="ECO:0000256" key="1">
    <source>
        <dbReference type="SAM" id="MobiDB-lite"/>
    </source>
</evidence>
<dbReference type="EMBL" id="HE806322">
    <property type="protein sequence ID" value="CCH62137.1"/>
    <property type="molecule type" value="Genomic_DNA"/>
</dbReference>
<dbReference type="OMA" id="QRNMYIS"/>
<proteinExistence type="predicted"/>
<reference evidence="4 5" key="1">
    <citation type="journal article" date="2011" name="Proc. Natl. Acad. Sci. U.S.A.">
        <title>Evolutionary erosion of yeast sex chromosomes by mating-type switching accidents.</title>
        <authorList>
            <person name="Gordon J.L."/>
            <person name="Armisen D."/>
            <person name="Proux-Wera E."/>
            <person name="Oheigeartaigh S.S."/>
            <person name="Byrne K.P."/>
            <person name="Wolfe K.H."/>
        </authorList>
    </citation>
    <scope>NUCLEOTIDE SEQUENCE [LARGE SCALE GENOMIC DNA]</scope>
    <source>
        <strain evidence="5">ATCC 34711 / CBS 6284 / DSM 70876 / NBRC 10599 / NRRL Y-10934 / UCD 77-7</strain>
    </source>
</reference>
<dbReference type="GeneID" id="14497269"/>
<evidence type="ECO:0000313" key="5">
    <source>
        <dbReference type="Proteomes" id="UP000002866"/>
    </source>
</evidence>
<dbReference type="eggNOG" id="KOG1962">
    <property type="taxonomic scope" value="Eukaryota"/>
</dbReference>